<proteinExistence type="predicted"/>
<name>A0A915JV61_ROMCU</name>
<sequence length="59" mass="6804">MLRHQMGRCSGASSVQEHALILHLCLRPGHSDHVRNFNHPDSQKTRQSICFTDCLYVDR</sequence>
<reference evidence="2" key="1">
    <citation type="submission" date="2022-11" db="UniProtKB">
        <authorList>
            <consortium name="WormBaseParasite"/>
        </authorList>
    </citation>
    <scope>IDENTIFICATION</scope>
</reference>
<dbReference type="WBParaSite" id="nRc.2.0.1.t30275-RA">
    <property type="protein sequence ID" value="nRc.2.0.1.t30275-RA"/>
    <property type="gene ID" value="nRc.2.0.1.g30275"/>
</dbReference>
<dbReference type="AlphaFoldDB" id="A0A915JV61"/>
<evidence type="ECO:0000313" key="2">
    <source>
        <dbReference type="WBParaSite" id="nRc.2.0.1.t30275-RA"/>
    </source>
</evidence>
<organism evidence="1 2">
    <name type="scientific">Romanomermis culicivorax</name>
    <name type="common">Nematode worm</name>
    <dbReference type="NCBI Taxonomy" id="13658"/>
    <lineage>
        <taxon>Eukaryota</taxon>
        <taxon>Metazoa</taxon>
        <taxon>Ecdysozoa</taxon>
        <taxon>Nematoda</taxon>
        <taxon>Enoplea</taxon>
        <taxon>Dorylaimia</taxon>
        <taxon>Mermithida</taxon>
        <taxon>Mermithoidea</taxon>
        <taxon>Mermithidae</taxon>
        <taxon>Romanomermis</taxon>
    </lineage>
</organism>
<accession>A0A915JV61</accession>
<evidence type="ECO:0000313" key="1">
    <source>
        <dbReference type="Proteomes" id="UP000887565"/>
    </source>
</evidence>
<protein>
    <submittedName>
        <fullName evidence="2">Uncharacterized protein</fullName>
    </submittedName>
</protein>
<keyword evidence="1" id="KW-1185">Reference proteome</keyword>
<dbReference type="Proteomes" id="UP000887565">
    <property type="component" value="Unplaced"/>
</dbReference>